<evidence type="ECO:0000256" key="2">
    <source>
        <dbReference type="ARBA" id="ARBA00022722"/>
    </source>
</evidence>
<evidence type="ECO:0000256" key="1">
    <source>
        <dbReference type="ARBA" id="ARBA00006429"/>
    </source>
</evidence>
<proteinExistence type="inferred from homology"/>
<dbReference type="InterPro" id="IPR044925">
    <property type="entry name" value="His-Me_finger_sf"/>
</dbReference>
<keyword evidence="3" id="KW-0378">Hydrolase</keyword>
<evidence type="ECO:0000313" key="6">
    <source>
        <dbReference type="Proteomes" id="UP001059950"/>
    </source>
</evidence>
<dbReference type="SUPFAM" id="SSF54060">
    <property type="entry name" value="His-Me finger endonucleases"/>
    <property type="match status" value="1"/>
</dbReference>
<organism evidence="5 6">
    <name type="scientific">Amphritea atlantica</name>
    <dbReference type="NCBI Taxonomy" id="355243"/>
    <lineage>
        <taxon>Bacteria</taxon>
        <taxon>Pseudomonadati</taxon>
        <taxon>Pseudomonadota</taxon>
        <taxon>Gammaproteobacteria</taxon>
        <taxon>Oceanospirillales</taxon>
        <taxon>Oceanospirillaceae</taxon>
        <taxon>Amphritea</taxon>
    </lineage>
</organism>
<evidence type="ECO:0000256" key="4">
    <source>
        <dbReference type="SAM" id="SignalP"/>
    </source>
</evidence>
<dbReference type="InterPro" id="IPR007346">
    <property type="entry name" value="Endonuclease-I"/>
</dbReference>
<comment type="similarity">
    <text evidence="1">Belongs to the EndA/NucM nuclease family.</text>
</comment>
<dbReference type="PANTHER" id="PTHR33607:SF2">
    <property type="entry name" value="ENDONUCLEASE-1"/>
    <property type="match status" value="1"/>
</dbReference>
<dbReference type="EMBL" id="CP073344">
    <property type="protein sequence ID" value="UTW04657.1"/>
    <property type="molecule type" value="Genomic_DNA"/>
</dbReference>
<dbReference type="Proteomes" id="UP001059950">
    <property type="component" value="Chromosome"/>
</dbReference>
<keyword evidence="5" id="KW-0255">Endonuclease</keyword>
<keyword evidence="4" id="KW-0732">Signal</keyword>
<gene>
    <name evidence="5" type="ORF">KDX31_06550</name>
</gene>
<dbReference type="GO" id="GO:0004519">
    <property type="term" value="F:endonuclease activity"/>
    <property type="evidence" value="ECO:0007669"/>
    <property type="project" value="UniProtKB-KW"/>
</dbReference>
<sequence>MLYRPLIVLFVLLLSAHAAAESAPSFRKSKRILADLYQVNPISFYCGCDYRAEGKKLVPVWPSCGFEPRKNANRAARIEWEHVVPAWAFGHQLQCWQDGGRKACKKDKRFRRMEADLHNLVPAIGEVNGDRSNFSFAQLEGEPRVYGRCDMEVDFKARKVEPPGNRQGDIARTYYYMRDQYGLKISAKQAKLFSVWNARDPVDSWEVQRNKLITGLQGNSNPYVTASVANIAAEEKRVVLDNEAGDEAGASLLKRLLTTLGTF</sequence>
<evidence type="ECO:0000313" key="5">
    <source>
        <dbReference type="EMBL" id="UTW04657.1"/>
    </source>
</evidence>
<protein>
    <submittedName>
        <fullName evidence="5">Endonuclease</fullName>
    </submittedName>
</protein>
<keyword evidence="6" id="KW-1185">Reference proteome</keyword>
<name>A0ABY5GYE6_9GAMM</name>
<feature type="chain" id="PRO_5047548121" evidence="4">
    <location>
        <begin position="21"/>
        <end position="263"/>
    </location>
</feature>
<feature type="signal peptide" evidence="4">
    <location>
        <begin position="1"/>
        <end position="20"/>
    </location>
</feature>
<evidence type="ECO:0000256" key="3">
    <source>
        <dbReference type="ARBA" id="ARBA00022801"/>
    </source>
</evidence>
<dbReference type="PANTHER" id="PTHR33607">
    <property type="entry name" value="ENDONUCLEASE-1"/>
    <property type="match status" value="1"/>
</dbReference>
<accession>A0ABY5GYE6</accession>
<keyword evidence="2" id="KW-0540">Nuclease</keyword>
<dbReference type="Pfam" id="PF04231">
    <property type="entry name" value="Endonuclease_1"/>
    <property type="match status" value="1"/>
</dbReference>
<reference evidence="5" key="1">
    <citation type="submission" date="2021-04" db="EMBL/GenBank/DDBJ databases">
        <title>Oceanospirillales bacteria with DddD are important DMSP degraders in coastal seawater.</title>
        <authorList>
            <person name="Liu J."/>
        </authorList>
    </citation>
    <scope>NUCLEOTIDE SEQUENCE</scope>
    <source>
        <strain evidence="5">GY6</strain>
    </source>
</reference>